<dbReference type="KEGG" id="vaq:FIV01_12180"/>
<dbReference type="GO" id="GO:0015833">
    <property type="term" value="P:peptide transport"/>
    <property type="evidence" value="ECO:0007669"/>
    <property type="project" value="InterPro"/>
</dbReference>
<dbReference type="OrthoDB" id="9784450at2"/>
<protein>
    <submittedName>
        <fullName evidence="5">Oligopeptide transport ATP-binding protein OppD</fullName>
    </submittedName>
</protein>
<feature type="domain" description="ABC transporter" evidence="4">
    <location>
        <begin position="8"/>
        <end position="254"/>
    </location>
</feature>
<dbReference type="InterPro" id="IPR003593">
    <property type="entry name" value="AAA+_ATPase"/>
</dbReference>
<dbReference type="Pfam" id="PF08352">
    <property type="entry name" value="oligo_HPY"/>
    <property type="match status" value="1"/>
</dbReference>
<dbReference type="PANTHER" id="PTHR43067:SF3">
    <property type="entry name" value="MALTOSE ABC TRANSPORTER, ATP-BINDING PROTEIN"/>
    <property type="match status" value="1"/>
</dbReference>
<name>A0A5P9CLL5_9VIBR</name>
<evidence type="ECO:0000313" key="5">
    <source>
        <dbReference type="EMBL" id="QFT27188.1"/>
    </source>
</evidence>
<sequence length="327" mass="36464">MTNPLVSIRNLCVDYITDAGDVRACSNVSFDIAAGEVFGLAGESGCGKSTVAFSLMRLHKPPAYISAGEILFNGNDILKYSDERMQTFRWKEMSMVFQSAMNALNPVLTMEEQFCDVIMCHTNMTRHQARKRAEGLLEIVDIHPSRLNDYPHQFSGGMRQRLVIAIALALNPKMIIMDEPTTALDVVVQREILQKIYALKEEFGFAVLFITHDLSLMVEFSDRIGVMYSGELVEVAPSNKILNAPYHPYTEGLASSFPSLTGPKTKLTGIPGSPLNLLDIPSGCRFQARCQHVKDICRQKSIKLTQIEPSHFSNCHLYGEPITQIKC</sequence>
<dbReference type="Gene3D" id="3.40.50.300">
    <property type="entry name" value="P-loop containing nucleotide triphosphate hydrolases"/>
    <property type="match status" value="1"/>
</dbReference>
<proteinExistence type="predicted"/>
<dbReference type="InterPro" id="IPR017871">
    <property type="entry name" value="ABC_transporter-like_CS"/>
</dbReference>
<dbReference type="RefSeq" id="WP_152431218.1">
    <property type="nucleotide sequence ID" value="NZ_CBCSDK010000001.1"/>
</dbReference>
<dbReference type="InterPro" id="IPR013563">
    <property type="entry name" value="Oligopep_ABC_C"/>
</dbReference>
<dbReference type="CDD" id="cd03257">
    <property type="entry name" value="ABC_NikE_OppD_transporters"/>
    <property type="match status" value="1"/>
</dbReference>
<evidence type="ECO:0000259" key="4">
    <source>
        <dbReference type="PROSITE" id="PS50893"/>
    </source>
</evidence>
<evidence type="ECO:0000256" key="3">
    <source>
        <dbReference type="ARBA" id="ARBA00022840"/>
    </source>
</evidence>
<dbReference type="GO" id="GO:0005524">
    <property type="term" value="F:ATP binding"/>
    <property type="evidence" value="ECO:0007669"/>
    <property type="project" value="UniProtKB-KW"/>
</dbReference>
<dbReference type="FunFam" id="3.40.50.300:FF:000016">
    <property type="entry name" value="Oligopeptide ABC transporter ATP-binding component"/>
    <property type="match status" value="1"/>
</dbReference>
<evidence type="ECO:0000256" key="1">
    <source>
        <dbReference type="ARBA" id="ARBA00022448"/>
    </source>
</evidence>
<dbReference type="Proteomes" id="UP000326936">
    <property type="component" value="Chromosome"/>
</dbReference>
<keyword evidence="3 5" id="KW-0067">ATP-binding</keyword>
<dbReference type="GO" id="GO:0055085">
    <property type="term" value="P:transmembrane transport"/>
    <property type="evidence" value="ECO:0007669"/>
    <property type="project" value="UniProtKB-ARBA"/>
</dbReference>
<dbReference type="SUPFAM" id="SSF52540">
    <property type="entry name" value="P-loop containing nucleoside triphosphate hydrolases"/>
    <property type="match status" value="1"/>
</dbReference>
<dbReference type="EMBL" id="CP045350">
    <property type="protein sequence ID" value="QFT27188.1"/>
    <property type="molecule type" value="Genomic_DNA"/>
</dbReference>
<evidence type="ECO:0000256" key="2">
    <source>
        <dbReference type="ARBA" id="ARBA00022741"/>
    </source>
</evidence>
<reference evidence="5 6" key="1">
    <citation type="submission" date="2019-10" db="EMBL/GenBank/DDBJ databases">
        <title>Complete genome sequence of Vibrio sp. strain THAF100, isolated from non-filtered water from the water column of tank 6 of a marine aquarium containing stony-coral fragments. Water maintained at 26 degree C.</title>
        <authorList>
            <person name="Ruckert C."/>
            <person name="Franco A."/>
            <person name="Kalinowski J."/>
            <person name="Glaeser S."/>
        </authorList>
    </citation>
    <scope>NUCLEOTIDE SEQUENCE [LARGE SCALE GENOMIC DNA]</scope>
    <source>
        <strain evidence="5 6">THAF100</strain>
    </source>
</reference>
<keyword evidence="1" id="KW-0813">Transport</keyword>
<accession>A0A5P9CLL5</accession>
<dbReference type="InterPro" id="IPR027417">
    <property type="entry name" value="P-loop_NTPase"/>
</dbReference>
<dbReference type="SMART" id="SM00382">
    <property type="entry name" value="AAA"/>
    <property type="match status" value="1"/>
</dbReference>
<dbReference type="Pfam" id="PF00005">
    <property type="entry name" value="ABC_tran"/>
    <property type="match status" value="1"/>
</dbReference>
<dbReference type="InterPro" id="IPR003439">
    <property type="entry name" value="ABC_transporter-like_ATP-bd"/>
</dbReference>
<evidence type="ECO:0000313" key="6">
    <source>
        <dbReference type="Proteomes" id="UP000326936"/>
    </source>
</evidence>
<dbReference type="AlphaFoldDB" id="A0A5P9CLL5"/>
<dbReference type="PANTHER" id="PTHR43067">
    <property type="entry name" value="OLIGOPEPTIDE/DIPEPTIDE ABC TRANSPORTER, ATPASE SUBUNIT"/>
    <property type="match status" value="1"/>
</dbReference>
<keyword evidence="6" id="KW-1185">Reference proteome</keyword>
<organism evidence="5 6">
    <name type="scientific">Vibrio aquimaris</name>
    <dbReference type="NCBI Taxonomy" id="2587862"/>
    <lineage>
        <taxon>Bacteria</taxon>
        <taxon>Pseudomonadati</taxon>
        <taxon>Pseudomonadota</taxon>
        <taxon>Gammaproteobacteria</taxon>
        <taxon>Vibrionales</taxon>
        <taxon>Vibrionaceae</taxon>
        <taxon>Vibrio</taxon>
    </lineage>
</organism>
<dbReference type="NCBIfam" id="TIGR01727">
    <property type="entry name" value="oligo_HPY"/>
    <property type="match status" value="1"/>
</dbReference>
<keyword evidence="2" id="KW-0547">Nucleotide-binding</keyword>
<dbReference type="GO" id="GO:0016887">
    <property type="term" value="F:ATP hydrolysis activity"/>
    <property type="evidence" value="ECO:0007669"/>
    <property type="project" value="InterPro"/>
</dbReference>
<dbReference type="PROSITE" id="PS50893">
    <property type="entry name" value="ABC_TRANSPORTER_2"/>
    <property type="match status" value="1"/>
</dbReference>
<dbReference type="PROSITE" id="PS00211">
    <property type="entry name" value="ABC_TRANSPORTER_1"/>
    <property type="match status" value="1"/>
</dbReference>
<gene>
    <name evidence="5" type="primary">oppD3</name>
    <name evidence="5" type="ORF">FIV01_12180</name>
</gene>